<sequence length="386" mass="42125">MTSICNYSHPELQLTDGLVPQGSGALFPYNPEMYERVSGLYGPGTIYCWHLIIASFLLAVIFRAVVYAREGRAGFERDQGVSSDLLAVVAYPVFAATDLTIQGMRNVHLGNRALAICCLRYPGASLNDLGYTFGHTPLDMREPIPPDVLDLGQRVVDMMGPIAVCYTFAFVAFAILVTLVVLERNHVKPGPWRPSSMSLRLVVGSYGYVVLALIVFHLSVGDLVVSFVLFLYEALTPLQSAVAICLALVFLAAVLGSAGVFAGGLWARDRKKMGEGLGMAAKSFFWGFLILTPFLFLLYANPMRPVPDVAVRLAERDQLATLLVGVVTLAYTVSEVVRYVWELRQASLRNAGARDVPGAAEGVEQVELLPVFQSAELGATQRQQTW</sequence>
<evidence type="ECO:0000313" key="2">
    <source>
        <dbReference type="EMBL" id="KAK3361489.1"/>
    </source>
</evidence>
<keyword evidence="1" id="KW-1133">Transmembrane helix</keyword>
<feature type="transmembrane region" description="Helical" evidence="1">
    <location>
        <begin position="85"/>
        <end position="104"/>
    </location>
</feature>
<dbReference type="Proteomes" id="UP001287356">
    <property type="component" value="Unassembled WGS sequence"/>
</dbReference>
<keyword evidence="1" id="KW-0472">Membrane</keyword>
<feature type="transmembrane region" description="Helical" evidence="1">
    <location>
        <begin position="238"/>
        <end position="267"/>
    </location>
</feature>
<feature type="transmembrane region" description="Helical" evidence="1">
    <location>
        <begin position="203"/>
        <end position="232"/>
    </location>
</feature>
<keyword evidence="3" id="KW-1185">Reference proteome</keyword>
<feature type="transmembrane region" description="Helical" evidence="1">
    <location>
        <begin position="319"/>
        <end position="341"/>
    </location>
</feature>
<evidence type="ECO:0000313" key="3">
    <source>
        <dbReference type="Proteomes" id="UP001287356"/>
    </source>
</evidence>
<dbReference type="EMBL" id="JAULSN010000011">
    <property type="protein sequence ID" value="KAK3361489.1"/>
    <property type="molecule type" value="Genomic_DNA"/>
</dbReference>
<keyword evidence="1" id="KW-0812">Transmembrane</keyword>
<feature type="transmembrane region" description="Helical" evidence="1">
    <location>
        <begin position="44"/>
        <end position="65"/>
    </location>
</feature>
<dbReference type="AlphaFoldDB" id="A0AAE0JTB9"/>
<organism evidence="2 3">
    <name type="scientific">Lasiosphaeria ovina</name>
    <dbReference type="NCBI Taxonomy" id="92902"/>
    <lineage>
        <taxon>Eukaryota</taxon>
        <taxon>Fungi</taxon>
        <taxon>Dikarya</taxon>
        <taxon>Ascomycota</taxon>
        <taxon>Pezizomycotina</taxon>
        <taxon>Sordariomycetes</taxon>
        <taxon>Sordariomycetidae</taxon>
        <taxon>Sordariales</taxon>
        <taxon>Lasiosphaeriaceae</taxon>
        <taxon>Lasiosphaeria</taxon>
    </lineage>
</organism>
<comment type="caution">
    <text evidence="2">The sequence shown here is derived from an EMBL/GenBank/DDBJ whole genome shotgun (WGS) entry which is preliminary data.</text>
</comment>
<reference evidence="2" key="1">
    <citation type="journal article" date="2023" name="Mol. Phylogenet. Evol.">
        <title>Genome-scale phylogeny and comparative genomics of the fungal order Sordariales.</title>
        <authorList>
            <person name="Hensen N."/>
            <person name="Bonometti L."/>
            <person name="Westerberg I."/>
            <person name="Brannstrom I.O."/>
            <person name="Guillou S."/>
            <person name="Cros-Aarteil S."/>
            <person name="Calhoun S."/>
            <person name="Haridas S."/>
            <person name="Kuo A."/>
            <person name="Mondo S."/>
            <person name="Pangilinan J."/>
            <person name="Riley R."/>
            <person name="LaButti K."/>
            <person name="Andreopoulos B."/>
            <person name="Lipzen A."/>
            <person name="Chen C."/>
            <person name="Yan M."/>
            <person name="Daum C."/>
            <person name="Ng V."/>
            <person name="Clum A."/>
            <person name="Steindorff A."/>
            <person name="Ohm R.A."/>
            <person name="Martin F."/>
            <person name="Silar P."/>
            <person name="Natvig D.O."/>
            <person name="Lalanne C."/>
            <person name="Gautier V."/>
            <person name="Ament-Velasquez S.L."/>
            <person name="Kruys A."/>
            <person name="Hutchinson M.I."/>
            <person name="Powell A.J."/>
            <person name="Barry K."/>
            <person name="Miller A.N."/>
            <person name="Grigoriev I.V."/>
            <person name="Debuchy R."/>
            <person name="Gladieux P."/>
            <person name="Hiltunen Thoren M."/>
            <person name="Johannesson H."/>
        </authorList>
    </citation>
    <scope>NUCLEOTIDE SEQUENCE</scope>
    <source>
        <strain evidence="2">CBS 958.72</strain>
    </source>
</reference>
<feature type="transmembrane region" description="Helical" evidence="1">
    <location>
        <begin position="279"/>
        <end position="299"/>
    </location>
</feature>
<name>A0AAE0JTB9_9PEZI</name>
<evidence type="ECO:0000256" key="1">
    <source>
        <dbReference type="SAM" id="Phobius"/>
    </source>
</evidence>
<proteinExistence type="predicted"/>
<reference evidence="2" key="2">
    <citation type="submission" date="2023-06" db="EMBL/GenBank/DDBJ databases">
        <authorList>
            <consortium name="Lawrence Berkeley National Laboratory"/>
            <person name="Haridas S."/>
            <person name="Hensen N."/>
            <person name="Bonometti L."/>
            <person name="Westerberg I."/>
            <person name="Brannstrom I.O."/>
            <person name="Guillou S."/>
            <person name="Cros-Aarteil S."/>
            <person name="Calhoun S."/>
            <person name="Kuo A."/>
            <person name="Mondo S."/>
            <person name="Pangilinan J."/>
            <person name="Riley R."/>
            <person name="Labutti K."/>
            <person name="Andreopoulos B."/>
            <person name="Lipzen A."/>
            <person name="Chen C."/>
            <person name="Yanf M."/>
            <person name="Daum C."/>
            <person name="Ng V."/>
            <person name="Clum A."/>
            <person name="Steindorff A."/>
            <person name="Ohm R."/>
            <person name="Martin F."/>
            <person name="Silar P."/>
            <person name="Natvig D."/>
            <person name="Lalanne C."/>
            <person name="Gautier V."/>
            <person name="Ament-Velasquez S.L."/>
            <person name="Kruys A."/>
            <person name="Hutchinson M.I."/>
            <person name="Powell A.J."/>
            <person name="Barry K."/>
            <person name="Miller A.N."/>
            <person name="Grigoriev I.V."/>
            <person name="Debuchy R."/>
            <person name="Gladieux P."/>
            <person name="Thoren M.H."/>
            <person name="Johannesson H."/>
        </authorList>
    </citation>
    <scope>NUCLEOTIDE SEQUENCE</scope>
    <source>
        <strain evidence="2">CBS 958.72</strain>
    </source>
</reference>
<accession>A0AAE0JTB9</accession>
<gene>
    <name evidence="2" type="ORF">B0T24DRAFT_641704</name>
</gene>
<feature type="transmembrane region" description="Helical" evidence="1">
    <location>
        <begin position="158"/>
        <end position="182"/>
    </location>
</feature>
<protein>
    <submittedName>
        <fullName evidence="2">Uncharacterized protein</fullName>
    </submittedName>
</protein>